<dbReference type="PANTHER" id="PTHR19303">
    <property type="entry name" value="TRANSPOSON"/>
    <property type="match status" value="1"/>
</dbReference>
<dbReference type="PANTHER" id="PTHR19303:SF73">
    <property type="entry name" value="PROTEIN PDC2"/>
    <property type="match status" value="1"/>
</dbReference>
<dbReference type="Proteomes" id="UP001378592">
    <property type="component" value="Unassembled WGS sequence"/>
</dbReference>
<evidence type="ECO:0000313" key="6">
    <source>
        <dbReference type="Proteomes" id="UP001378592"/>
    </source>
</evidence>
<keyword evidence="3" id="KW-0539">Nucleus</keyword>
<accession>A0AAN9Z082</accession>
<protein>
    <recommendedName>
        <fullName evidence="4">HTH CENPB-type domain-containing protein</fullName>
    </recommendedName>
</protein>
<dbReference type="Pfam" id="PF03221">
    <property type="entry name" value="HTH_Tnp_Tc5"/>
    <property type="match status" value="1"/>
</dbReference>
<dbReference type="InterPro" id="IPR006600">
    <property type="entry name" value="HTH_CenpB_DNA-bd_dom"/>
</dbReference>
<comment type="subcellular location">
    <subcellularLocation>
        <location evidence="1">Nucleus</location>
    </subcellularLocation>
</comment>
<evidence type="ECO:0000259" key="4">
    <source>
        <dbReference type="PROSITE" id="PS51253"/>
    </source>
</evidence>
<gene>
    <name evidence="5" type="ORF">R5R35_006476</name>
</gene>
<feature type="domain" description="HTH CENPB-type" evidence="4">
    <location>
        <begin position="64"/>
        <end position="135"/>
    </location>
</feature>
<dbReference type="InterPro" id="IPR007889">
    <property type="entry name" value="HTH_Psq"/>
</dbReference>
<dbReference type="InterPro" id="IPR009057">
    <property type="entry name" value="Homeodomain-like_sf"/>
</dbReference>
<evidence type="ECO:0000256" key="3">
    <source>
        <dbReference type="ARBA" id="ARBA00023242"/>
    </source>
</evidence>
<proteinExistence type="predicted"/>
<dbReference type="SMART" id="SM00674">
    <property type="entry name" value="CENPB"/>
    <property type="match status" value="1"/>
</dbReference>
<evidence type="ECO:0000313" key="5">
    <source>
        <dbReference type="EMBL" id="KAK7863053.1"/>
    </source>
</evidence>
<dbReference type="Pfam" id="PF04218">
    <property type="entry name" value="CENP-B_N"/>
    <property type="match status" value="1"/>
</dbReference>
<comment type="caution">
    <text evidence="5">The sequence shown here is derived from an EMBL/GenBank/DDBJ whole genome shotgun (WGS) entry which is preliminary data.</text>
</comment>
<dbReference type="Gene3D" id="1.10.10.60">
    <property type="entry name" value="Homeodomain-like"/>
    <property type="match status" value="2"/>
</dbReference>
<dbReference type="EMBL" id="JAZDUA010000243">
    <property type="protein sequence ID" value="KAK7863053.1"/>
    <property type="molecule type" value="Genomic_DNA"/>
</dbReference>
<evidence type="ECO:0000256" key="1">
    <source>
        <dbReference type="ARBA" id="ARBA00004123"/>
    </source>
</evidence>
<keyword evidence="2" id="KW-0238">DNA-binding</keyword>
<dbReference type="InterPro" id="IPR050863">
    <property type="entry name" value="CenT-Element_Derived"/>
</dbReference>
<keyword evidence="6" id="KW-1185">Reference proteome</keyword>
<organism evidence="5 6">
    <name type="scientific">Gryllus longicercus</name>
    <dbReference type="NCBI Taxonomy" id="2509291"/>
    <lineage>
        <taxon>Eukaryota</taxon>
        <taxon>Metazoa</taxon>
        <taxon>Ecdysozoa</taxon>
        <taxon>Arthropoda</taxon>
        <taxon>Hexapoda</taxon>
        <taxon>Insecta</taxon>
        <taxon>Pterygota</taxon>
        <taxon>Neoptera</taxon>
        <taxon>Polyneoptera</taxon>
        <taxon>Orthoptera</taxon>
        <taxon>Ensifera</taxon>
        <taxon>Gryllidea</taxon>
        <taxon>Grylloidea</taxon>
        <taxon>Gryllidae</taxon>
        <taxon>Gryllinae</taxon>
        <taxon>Gryllus</taxon>
    </lineage>
</organism>
<name>A0AAN9Z082_9ORTH</name>
<reference evidence="5 6" key="1">
    <citation type="submission" date="2024-03" db="EMBL/GenBank/DDBJ databases">
        <title>The genome assembly and annotation of the cricket Gryllus longicercus Weissman &amp; Gray.</title>
        <authorList>
            <person name="Szrajer S."/>
            <person name="Gray D."/>
            <person name="Ylla G."/>
        </authorList>
    </citation>
    <scope>NUCLEOTIDE SEQUENCE [LARGE SCALE GENOMIC DNA]</scope>
    <source>
        <strain evidence="5">DAG 2021-001</strain>
        <tissue evidence="5">Whole body minus gut</tissue>
    </source>
</reference>
<evidence type="ECO:0000256" key="2">
    <source>
        <dbReference type="ARBA" id="ARBA00023125"/>
    </source>
</evidence>
<dbReference type="GO" id="GO:0005634">
    <property type="term" value="C:nucleus"/>
    <property type="evidence" value="ECO:0007669"/>
    <property type="project" value="UniProtKB-SubCell"/>
</dbReference>
<dbReference type="SUPFAM" id="SSF46689">
    <property type="entry name" value="Homeodomain-like"/>
    <property type="match status" value="2"/>
</dbReference>
<dbReference type="GO" id="GO:0003677">
    <property type="term" value="F:DNA binding"/>
    <property type="evidence" value="ECO:0007669"/>
    <property type="project" value="UniProtKB-KW"/>
</dbReference>
<dbReference type="PROSITE" id="PS51253">
    <property type="entry name" value="HTH_CENPB"/>
    <property type="match status" value="1"/>
</dbReference>
<sequence>MSGGKWKTLTLGEKIELIEEHEQGNTSVKDLVMKFKVGKTQVYDTLKNKGKIKIEWLKGIPENRKRLSRTTSYEKINVIIWEWFVSARAEGIPISGPMIQAKAIEVAQKLGKTEFKASNGWLESFRLRNNIVFNKVYGETKRGVKTEDCKWAIPKIVEGYEVFQESLQTTVPSQQLTSLEALTTSRVNEDSVKDMKHKNEINEKNFGDKSSDLEVIRERLATIQRPVDEDKVYGEHVACELRALQDPVIKRWCKVAISEALLKAHKEDIVNLQGIEEDT</sequence>
<dbReference type="AlphaFoldDB" id="A0AAN9Z082"/>